<name>A0A1W0W6J1_SORBI</name>
<organism evidence="2 3">
    <name type="scientific">Sorghum bicolor</name>
    <name type="common">Sorghum</name>
    <name type="synonym">Sorghum vulgare</name>
    <dbReference type="NCBI Taxonomy" id="4558"/>
    <lineage>
        <taxon>Eukaryota</taxon>
        <taxon>Viridiplantae</taxon>
        <taxon>Streptophyta</taxon>
        <taxon>Embryophyta</taxon>
        <taxon>Tracheophyta</taxon>
        <taxon>Spermatophyta</taxon>
        <taxon>Magnoliopsida</taxon>
        <taxon>Liliopsida</taxon>
        <taxon>Poales</taxon>
        <taxon>Poaceae</taxon>
        <taxon>PACMAD clade</taxon>
        <taxon>Panicoideae</taxon>
        <taxon>Andropogonodae</taxon>
        <taxon>Andropogoneae</taxon>
        <taxon>Sorghinae</taxon>
        <taxon>Sorghum</taxon>
    </lineage>
</organism>
<dbReference type="EMBL" id="CM000761">
    <property type="protein sequence ID" value="OQU90000.1"/>
    <property type="molecule type" value="Genomic_DNA"/>
</dbReference>
<evidence type="ECO:0000313" key="3">
    <source>
        <dbReference type="Proteomes" id="UP000000768"/>
    </source>
</evidence>
<proteinExistence type="predicted"/>
<reference evidence="2 3" key="1">
    <citation type="journal article" date="2009" name="Nature">
        <title>The Sorghum bicolor genome and the diversification of grasses.</title>
        <authorList>
            <person name="Paterson A.H."/>
            <person name="Bowers J.E."/>
            <person name="Bruggmann R."/>
            <person name="Dubchak I."/>
            <person name="Grimwood J."/>
            <person name="Gundlach H."/>
            <person name="Haberer G."/>
            <person name="Hellsten U."/>
            <person name="Mitros T."/>
            <person name="Poliakov A."/>
            <person name="Schmutz J."/>
            <person name="Spannagl M."/>
            <person name="Tang H."/>
            <person name="Wang X."/>
            <person name="Wicker T."/>
            <person name="Bharti A.K."/>
            <person name="Chapman J."/>
            <person name="Feltus F.A."/>
            <person name="Gowik U."/>
            <person name="Grigoriev I.V."/>
            <person name="Lyons E."/>
            <person name="Maher C.A."/>
            <person name="Martis M."/>
            <person name="Narechania A."/>
            <person name="Otillar R.P."/>
            <person name="Penning B.W."/>
            <person name="Salamov A.A."/>
            <person name="Wang Y."/>
            <person name="Zhang L."/>
            <person name="Carpita N.C."/>
            <person name="Freeling M."/>
            <person name="Gingle A.R."/>
            <person name="Hash C.T."/>
            <person name="Keller B."/>
            <person name="Klein P."/>
            <person name="Kresovich S."/>
            <person name="McCann M.C."/>
            <person name="Ming R."/>
            <person name="Peterson D.G."/>
            <person name="Mehboob-ur-Rahman"/>
            <person name="Ware D."/>
            <person name="Westhoff P."/>
            <person name="Mayer K.F."/>
            <person name="Messing J."/>
            <person name="Rokhsar D.S."/>
        </authorList>
    </citation>
    <scope>NUCLEOTIDE SEQUENCE [LARGE SCALE GENOMIC DNA]</scope>
    <source>
        <strain evidence="3">cv. BTx623</strain>
    </source>
</reference>
<evidence type="ECO:0000256" key="1">
    <source>
        <dbReference type="SAM" id="MobiDB-lite"/>
    </source>
</evidence>
<reference evidence="3" key="2">
    <citation type="journal article" date="2018" name="Plant J.">
        <title>The Sorghum bicolor reference genome: improved assembly, gene annotations, a transcriptome atlas, and signatures of genome organization.</title>
        <authorList>
            <person name="McCormick R.F."/>
            <person name="Truong S.K."/>
            <person name="Sreedasyam A."/>
            <person name="Jenkins J."/>
            <person name="Shu S."/>
            <person name="Sims D."/>
            <person name="Kennedy M."/>
            <person name="Amirebrahimi M."/>
            <person name="Weers B.D."/>
            <person name="McKinley B."/>
            <person name="Mattison A."/>
            <person name="Morishige D.T."/>
            <person name="Grimwood J."/>
            <person name="Schmutz J."/>
            <person name="Mullet J.E."/>
        </authorList>
    </citation>
    <scope>NUCLEOTIDE SEQUENCE [LARGE SCALE GENOMIC DNA]</scope>
    <source>
        <strain evidence="3">cv. BTx623</strain>
    </source>
</reference>
<evidence type="ECO:0000313" key="2">
    <source>
        <dbReference type="EMBL" id="OQU90000.1"/>
    </source>
</evidence>
<dbReference type="Gramene" id="OQU90000">
    <property type="protein sequence ID" value="OQU90000"/>
    <property type="gene ID" value="SORBI_3002G316301"/>
</dbReference>
<feature type="region of interest" description="Disordered" evidence="1">
    <location>
        <begin position="1"/>
        <end position="52"/>
    </location>
</feature>
<dbReference type="AlphaFoldDB" id="A0A1W0W6J1"/>
<sequence>MWAVRSRSGSNQPEAMSVDMKNAPVKSKAARKKKQVANKQKGKSLLGSFDSPAMATRSKKTLTLLALL</sequence>
<keyword evidence="3" id="KW-1185">Reference proteome</keyword>
<protein>
    <submittedName>
        <fullName evidence="2">Uncharacterized protein</fullName>
    </submittedName>
</protein>
<gene>
    <name evidence="2" type="ORF">SORBI_3002G316301</name>
</gene>
<accession>A0A1W0W6J1</accession>
<feature type="compositionally biased region" description="Basic residues" evidence="1">
    <location>
        <begin position="28"/>
        <end position="42"/>
    </location>
</feature>
<dbReference type="InParanoid" id="A0A1W0W6J1"/>
<dbReference type="Proteomes" id="UP000000768">
    <property type="component" value="Chromosome 2"/>
</dbReference>